<name>A0A0F9S9P6_9ZZZZ</name>
<proteinExistence type="predicted"/>
<protein>
    <recommendedName>
        <fullName evidence="1">DUF551 domain-containing protein</fullName>
    </recommendedName>
</protein>
<accession>A0A0F9S9P6</accession>
<comment type="caution">
    <text evidence="2">The sequence shown here is derived from an EMBL/GenBank/DDBJ whole genome shotgun (WGS) entry which is preliminary data.</text>
</comment>
<dbReference type="AlphaFoldDB" id="A0A0F9S9P6"/>
<dbReference type="InterPro" id="IPR007539">
    <property type="entry name" value="DUF551"/>
</dbReference>
<evidence type="ECO:0000313" key="2">
    <source>
        <dbReference type="EMBL" id="KKN33736.1"/>
    </source>
</evidence>
<reference evidence="2" key="1">
    <citation type="journal article" date="2015" name="Nature">
        <title>Complex archaea that bridge the gap between prokaryotes and eukaryotes.</title>
        <authorList>
            <person name="Spang A."/>
            <person name="Saw J.H."/>
            <person name="Jorgensen S.L."/>
            <person name="Zaremba-Niedzwiedzka K."/>
            <person name="Martijn J."/>
            <person name="Lind A.E."/>
            <person name="van Eijk R."/>
            <person name="Schleper C."/>
            <person name="Guy L."/>
            <person name="Ettema T.J."/>
        </authorList>
    </citation>
    <scope>NUCLEOTIDE SEQUENCE</scope>
</reference>
<gene>
    <name evidence="2" type="ORF">LCGC14_0800550</name>
</gene>
<organism evidence="2">
    <name type="scientific">marine sediment metagenome</name>
    <dbReference type="NCBI Taxonomy" id="412755"/>
    <lineage>
        <taxon>unclassified sequences</taxon>
        <taxon>metagenomes</taxon>
        <taxon>ecological metagenomes</taxon>
    </lineage>
</organism>
<dbReference type="EMBL" id="LAZR01002154">
    <property type="protein sequence ID" value="KKN33736.1"/>
    <property type="molecule type" value="Genomic_DNA"/>
</dbReference>
<dbReference type="Pfam" id="PF04448">
    <property type="entry name" value="DUF551"/>
    <property type="match status" value="1"/>
</dbReference>
<evidence type="ECO:0000259" key="1">
    <source>
        <dbReference type="Pfam" id="PF04448"/>
    </source>
</evidence>
<feature type="domain" description="DUF551" evidence="1">
    <location>
        <begin position="97"/>
        <end position="164"/>
    </location>
</feature>
<sequence length="171" mass="19550">MSEEPKTTNNTEVCVCGRVFNTFGPDDYNTGGSESGVCCPDCGNEDFQTVADLRTELAATKEKADEYEEGIYLIDKSRCKWVKKCQEAEAELDKYRWIPVSEKLPEVPDEPPNASSETVWLIYNGEAHYGYYTNFAGWWVYGQRFQKRLNQKDITHWMPIPTLPLKGGKDE</sequence>